<dbReference type="InterPro" id="IPR018062">
    <property type="entry name" value="HTH_AraC-typ_CS"/>
</dbReference>
<dbReference type="GO" id="GO:0003700">
    <property type="term" value="F:DNA-binding transcription factor activity"/>
    <property type="evidence" value="ECO:0007669"/>
    <property type="project" value="InterPro"/>
</dbReference>
<organism evidence="5 6">
    <name type="scientific">Xylanibacter ruminicola</name>
    <name type="common">Prevotella ruminicola</name>
    <dbReference type="NCBI Taxonomy" id="839"/>
    <lineage>
        <taxon>Bacteria</taxon>
        <taxon>Pseudomonadati</taxon>
        <taxon>Bacteroidota</taxon>
        <taxon>Bacteroidia</taxon>
        <taxon>Bacteroidales</taxon>
        <taxon>Prevotellaceae</taxon>
        <taxon>Xylanibacter</taxon>
    </lineage>
</organism>
<gene>
    <name evidence="5" type="ORF">E7102_01220</name>
</gene>
<dbReference type="GO" id="GO:0043565">
    <property type="term" value="F:sequence-specific DNA binding"/>
    <property type="evidence" value="ECO:0007669"/>
    <property type="project" value="InterPro"/>
</dbReference>
<dbReference type="PROSITE" id="PS01124">
    <property type="entry name" value="HTH_ARAC_FAMILY_2"/>
    <property type="match status" value="1"/>
</dbReference>
<evidence type="ECO:0000313" key="5">
    <source>
        <dbReference type="EMBL" id="MBE6265083.1"/>
    </source>
</evidence>
<dbReference type="Proteomes" id="UP000763088">
    <property type="component" value="Unassembled WGS sequence"/>
</dbReference>
<dbReference type="PROSITE" id="PS00041">
    <property type="entry name" value="HTH_ARAC_FAMILY_1"/>
    <property type="match status" value="1"/>
</dbReference>
<keyword evidence="2" id="KW-0238">DNA-binding</keyword>
<keyword evidence="3" id="KW-0804">Transcription</keyword>
<evidence type="ECO:0000313" key="6">
    <source>
        <dbReference type="Proteomes" id="UP000763088"/>
    </source>
</evidence>
<comment type="caution">
    <text evidence="5">The sequence shown here is derived from an EMBL/GenBank/DDBJ whole genome shotgun (WGS) entry which is preliminary data.</text>
</comment>
<keyword evidence="1" id="KW-0805">Transcription regulation</keyword>
<dbReference type="SMART" id="SM00342">
    <property type="entry name" value="HTH_ARAC"/>
    <property type="match status" value="1"/>
</dbReference>
<reference evidence="5" key="1">
    <citation type="submission" date="2019-04" db="EMBL/GenBank/DDBJ databases">
        <title>Evolution of Biomass-Degrading Anaerobic Consortia Revealed by Metagenomics.</title>
        <authorList>
            <person name="Peng X."/>
        </authorList>
    </citation>
    <scope>NUCLEOTIDE SEQUENCE</scope>
    <source>
        <strain evidence="5">SIG141</strain>
    </source>
</reference>
<evidence type="ECO:0000259" key="4">
    <source>
        <dbReference type="PROSITE" id="PS01124"/>
    </source>
</evidence>
<evidence type="ECO:0000256" key="2">
    <source>
        <dbReference type="ARBA" id="ARBA00023125"/>
    </source>
</evidence>
<dbReference type="SUPFAM" id="SSF46689">
    <property type="entry name" value="Homeodomain-like"/>
    <property type="match status" value="2"/>
</dbReference>
<evidence type="ECO:0000256" key="1">
    <source>
        <dbReference type="ARBA" id="ARBA00023015"/>
    </source>
</evidence>
<dbReference type="PANTHER" id="PTHR43280">
    <property type="entry name" value="ARAC-FAMILY TRANSCRIPTIONAL REGULATOR"/>
    <property type="match status" value="1"/>
</dbReference>
<evidence type="ECO:0000256" key="3">
    <source>
        <dbReference type="ARBA" id="ARBA00023163"/>
    </source>
</evidence>
<dbReference type="AlphaFoldDB" id="A0A928GHN8"/>
<dbReference type="PANTHER" id="PTHR43280:SF27">
    <property type="entry name" value="TRANSCRIPTIONAL REGULATOR MTLR"/>
    <property type="match status" value="1"/>
</dbReference>
<feature type="domain" description="HTH araC/xylS-type" evidence="4">
    <location>
        <begin position="188"/>
        <end position="286"/>
    </location>
</feature>
<dbReference type="Gene3D" id="1.10.10.60">
    <property type="entry name" value="Homeodomain-like"/>
    <property type="match status" value="2"/>
</dbReference>
<protein>
    <submittedName>
        <fullName evidence="5">Helix-turn-helix domain-containing protein</fullName>
    </submittedName>
</protein>
<dbReference type="InterPro" id="IPR018060">
    <property type="entry name" value="HTH_AraC"/>
</dbReference>
<dbReference type="InterPro" id="IPR009057">
    <property type="entry name" value="Homeodomain-like_sf"/>
</dbReference>
<accession>A0A928GHN8</accession>
<dbReference type="Pfam" id="PF12833">
    <property type="entry name" value="HTH_18"/>
    <property type="match status" value="1"/>
</dbReference>
<dbReference type="EMBL" id="SUYD01000001">
    <property type="protein sequence ID" value="MBE6265083.1"/>
    <property type="molecule type" value="Genomic_DNA"/>
</dbReference>
<proteinExistence type="predicted"/>
<sequence>MDSKVLREITPLNENDFMYVADRHKKEFDYPIHIHDVLELNFVANAAGARRVVGDSSEVIDNLDLVLITSPDLEHVWEQYECKSEDIHEVTVQFRLNFDLDTSSFRFSSYKSIYDMLIRAQRGLAFPPEAIMLVYHRLARLSSIEEGFIAVQEFFSILYELSKFDDARELASSSFAKVEVVSESKRILKVKNYIDEHYKDDLSLEQLADLVGMTPTAFSRYFKQRTAKNISEYIVDIRLGHAARLLVDTSDSVSEICWATGFNTLSNFNRLFRKRKGCSPTEFREKYQKTKVIV</sequence>
<name>A0A928GHN8_XYLRU</name>